<dbReference type="AlphaFoldDB" id="A0A397SA26"/>
<sequence length="129" mass="15486">MQQKLLYRWYDPDRLSRKRNFESLLPSSDIYSLGLLFWEIVWCRAGNLPFKEVPIKKLYEHLRNNNHEKLPEMPEDYKSWKNLISRMWKFKSEDRCNIKTVESAMLKLYKVRTDSASSVTSVLTLPQNN</sequence>
<dbReference type="InterPro" id="IPR011009">
    <property type="entry name" value="Kinase-like_dom_sf"/>
</dbReference>
<organism evidence="2 3">
    <name type="scientific">Glomus cerebriforme</name>
    <dbReference type="NCBI Taxonomy" id="658196"/>
    <lineage>
        <taxon>Eukaryota</taxon>
        <taxon>Fungi</taxon>
        <taxon>Fungi incertae sedis</taxon>
        <taxon>Mucoromycota</taxon>
        <taxon>Glomeromycotina</taxon>
        <taxon>Glomeromycetes</taxon>
        <taxon>Glomerales</taxon>
        <taxon>Glomeraceae</taxon>
        <taxon>Glomus</taxon>
    </lineage>
</organism>
<proteinExistence type="predicted"/>
<protein>
    <recommendedName>
        <fullName evidence="1">Protein kinase domain-containing protein</fullName>
    </recommendedName>
</protein>
<evidence type="ECO:0000313" key="2">
    <source>
        <dbReference type="EMBL" id="RIA81586.1"/>
    </source>
</evidence>
<gene>
    <name evidence="2" type="ORF">C1645_790090</name>
</gene>
<accession>A0A397SA26</accession>
<dbReference type="SUPFAM" id="SSF56112">
    <property type="entry name" value="Protein kinase-like (PK-like)"/>
    <property type="match status" value="1"/>
</dbReference>
<dbReference type="EMBL" id="QKYT01000773">
    <property type="protein sequence ID" value="RIA81586.1"/>
    <property type="molecule type" value="Genomic_DNA"/>
</dbReference>
<dbReference type="InterPro" id="IPR001245">
    <property type="entry name" value="Ser-Thr/Tyr_kinase_cat_dom"/>
</dbReference>
<dbReference type="GO" id="GO:0005524">
    <property type="term" value="F:ATP binding"/>
    <property type="evidence" value="ECO:0007669"/>
    <property type="project" value="InterPro"/>
</dbReference>
<reference evidence="2 3" key="1">
    <citation type="submission" date="2018-06" db="EMBL/GenBank/DDBJ databases">
        <title>Comparative genomics reveals the genomic features of Rhizophagus irregularis, R. cerebriforme, R. diaphanum and Gigaspora rosea, and their symbiotic lifestyle signature.</title>
        <authorList>
            <person name="Morin E."/>
            <person name="San Clemente H."/>
            <person name="Chen E.C.H."/>
            <person name="De La Providencia I."/>
            <person name="Hainaut M."/>
            <person name="Kuo A."/>
            <person name="Kohler A."/>
            <person name="Murat C."/>
            <person name="Tang N."/>
            <person name="Roy S."/>
            <person name="Loubradou J."/>
            <person name="Henrissat B."/>
            <person name="Grigoriev I.V."/>
            <person name="Corradi N."/>
            <person name="Roux C."/>
            <person name="Martin F.M."/>
        </authorList>
    </citation>
    <scope>NUCLEOTIDE SEQUENCE [LARGE SCALE GENOMIC DNA]</scope>
    <source>
        <strain evidence="2 3">DAOM 227022</strain>
    </source>
</reference>
<keyword evidence="3" id="KW-1185">Reference proteome</keyword>
<dbReference type="OrthoDB" id="2398053at2759"/>
<dbReference type="GO" id="GO:0004672">
    <property type="term" value="F:protein kinase activity"/>
    <property type="evidence" value="ECO:0007669"/>
    <property type="project" value="InterPro"/>
</dbReference>
<dbReference type="InterPro" id="IPR000719">
    <property type="entry name" value="Prot_kinase_dom"/>
</dbReference>
<dbReference type="Gene3D" id="1.10.510.10">
    <property type="entry name" value="Transferase(Phosphotransferase) domain 1"/>
    <property type="match status" value="1"/>
</dbReference>
<dbReference type="Pfam" id="PF07714">
    <property type="entry name" value="PK_Tyr_Ser-Thr"/>
    <property type="match status" value="1"/>
</dbReference>
<dbReference type="STRING" id="658196.A0A397SA26"/>
<evidence type="ECO:0000313" key="3">
    <source>
        <dbReference type="Proteomes" id="UP000265703"/>
    </source>
</evidence>
<name>A0A397SA26_9GLOM</name>
<evidence type="ECO:0000259" key="1">
    <source>
        <dbReference type="PROSITE" id="PS50011"/>
    </source>
</evidence>
<feature type="domain" description="Protein kinase" evidence="1">
    <location>
        <begin position="1"/>
        <end position="106"/>
    </location>
</feature>
<dbReference type="Proteomes" id="UP000265703">
    <property type="component" value="Unassembled WGS sequence"/>
</dbReference>
<dbReference type="PROSITE" id="PS50011">
    <property type="entry name" value="PROTEIN_KINASE_DOM"/>
    <property type="match status" value="1"/>
</dbReference>
<comment type="caution">
    <text evidence="2">The sequence shown here is derived from an EMBL/GenBank/DDBJ whole genome shotgun (WGS) entry which is preliminary data.</text>
</comment>